<dbReference type="Pfam" id="PF00355">
    <property type="entry name" value="Rieske"/>
    <property type="match status" value="1"/>
</dbReference>
<dbReference type="InterPro" id="IPR014349">
    <property type="entry name" value="Rieske_Fe-S_prot"/>
</dbReference>
<evidence type="ECO:0000256" key="6">
    <source>
        <dbReference type="ARBA" id="ARBA00023014"/>
    </source>
</evidence>
<dbReference type="InterPro" id="IPR006311">
    <property type="entry name" value="TAT_signal"/>
</dbReference>
<proteinExistence type="predicted"/>
<evidence type="ECO:0000313" key="12">
    <source>
        <dbReference type="EMBL" id="MDC5695849.1"/>
    </source>
</evidence>
<feature type="compositionally biased region" description="Polar residues" evidence="9">
    <location>
        <begin position="131"/>
        <end position="141"/>
    </location>
</feature>
<dbReference type="SUPFAM" id="SSF50022">
    <property type="entry name" value="ISP domain"/>
    <property type="match status" value="1"/>
</dbReference>
<protein>
    <recommendedName>
        <fullName evidence="2">Cytochrome bc1 complex Rieske iron-sulfur subunit</fullName>
    </recommendedName>
    <alternativeName>
        <fullName evidence="8">Cytochrome bc1 reductase complex subunit QcrA</fullName>
    </alternativeName>
</protein>
<dbReference type="PROSITE" id="PS51296">
    <property type="entry name" value="RIESKE"/>
    <property type="match status" value="1"/>
</dbReference>
<evidence type="ECO:0000256" key="2">
    <source>
        <dbReference type="ARBA" id="ARBA00015816"/>
    </source>
</evidence>
<keyword evidence="6" id="KW-0411">Iron-sulfur</keyword>
<evidence type="ECO:0000256" key="10">
    <source>
        <dbReference type="SAM" id="SignalP"/>
    </source>
</evidence>
<dbReference type="InterPro" id="IPR036922">
    <property type="entry name" value="Rieske_2Fe-2S_sf"/>
</dbReference>
<dbReference type="CDD" id="cd03467">
    <property type="entry name" value="Rieske"/>
    <property type="match status" value="1"/>
</dbReference>
<dbReference type="PANTHER" id="PTHR10134">
    <property type="entry name" value="CYTOCHROME B-C1 COMPLEX SUBUNIT RIESKE, MITOCHONDRIAL"/>
    <property type="match status" value="1"/>
</dbReference>
<name>A0ABT5GC44_9MICO</name>
<feature type="chain" id="PRO_5045997230" description="Cytochrome bc1 complex Rieske iron-sulfur subunit" evidence="10">
    <location>
        <begin position="26"/>
        <end position="141"/>
    </location>
</feature>
<feature type="domain" description="Rieske" evidence="11">
    <location>
        <begin position="47"/>
        <end position="140"/>
    </location>
</feature>
<accession>A0ABT5GC44</accession>
<evidence type="ECO:0000256" key="5">
    <source>
        <dbReference type="ARBA" id="ARBA00023004"/>
    </source>
</evidence>
<evidence type="ECO:0000256" key="3">
    <source>
        <dbReference type="ARBA" id="ARBA00022714"/>
    </source>
</evidence>
<dbReference type="Proteomes" id="UP001150259">
    <property type="component" value="Unassembled WGS sequence"/>
</dbReference>
<comment type="function">
    <text evidence="1">Iron-sulfur subunit of the cytochrome bc1 complex, an essential component of the respiratory electron transport chain required for ATP synthesis. The bc1 complex catalyzes the oxidation of menaquinol and the reduction of cytochrome c in the respiratory chain. The bc1 complex operates through a Q-cycle mechanism that couples electron transfer to generation of the proton gradient that drives ATP synthesis.</text>
</comment>
<dbReference type="PROSITE" id="PS51318">
    <property type="entry name" value="TAT"/>
    <property type="match status" value="1"/>
</dbReference>
<evidence type="ECO:0000313" key="13">
    <source>
        <dbReference type="Proteomes" id="UP001150259"/>
    </source>
</evidence>
<evidence type="ECO:0000256" key="4">
    <source>
        <dbReference type="ARBA" id="ARBA00022723"/>
    </source>
</evidence>
<evidence type="ECO:0000256" key="1">
    <source>
        <dbReference type="ARBA" id="ARBA00002494"/>
    </source>
</evidence>
<dbReference type="RefSeq" id="WP_272460395.1">
    <property type="nucleotide sequence ID" value="NZ_JAPFQL010000003.1"/>
</dbReference>
<keyword evidence="5" id="KW-0408">Iron</keyword>
<sequence length="141" mass="13864">MSQRLTGRRNVLTGAAGIAGAGALAACSSPPVPTTAAPDAAGAGSAVAGRPISEIPVGGGKIFPDTKVVVTQPAAGTLKAFSTTCTHQGCAVTSIRDGQIICPCHGSAFDIESGAPTPDSQAKRPLEAKSVTVSGDSYTLS</sequence>
<feature type="signal peptide" evidence="10">
    <location>
        <begin position="1"/>
        <end position="25"/>
    </location>
</feature>
<evidence type="ECO:0000256" key="8">
    <source>
        <dbReference type="ARBA" id="ARBA00029586"/>
    </source>
</evidence>
<dbReference type="Gene3D" id="2.102.10.10">
    <property type="entry name" value="Rieske [2Fe-2S] iron-sulphur domain"/>
    <property type="match status" value="1"/>
</dbReference>
<keyword evidence="13" id="KW-1185">Reference proteome</keyword>
<reference evidence="12 13" key="1">
    <citation type="submission" date="2022-11" db="EMBL/GenBank/DDBJ databases">
        <title>Anaerobic phenanthrene biodegradation by a DNRA strain PheN6.</title>
        <authorList>
            <person name="Zhang Z."/>
        </authorList>
    </citation>
    <scope>NUCLEOTIDE SEQUENCE [LARGE SCALE GENOMIC DNA]</scope>
    <source>
        <strain evidence="12 13">PheN6</strain>
    </source>
</reference>
<evidence type="ECO:0000256" key="7">
    <source>
        <dbReference type="ARBA" id="ARBA00023157"/>
    </source>
</evidence>
<keyword evidence="10" id="KW-0732">Signal</keyword>
<keyword evidence="7" id="KW-1015">Disulfide bond</keyword>
<evidence type="ECO:0000259" key="11">
    <source>
        <dbReference type="PROSITE" id="PS51296"/>
    </source>
</evidence>
<gene>
    <name evidence="12" type="ORF">OO014_01155</name>
</gene>
<dbReference type="EMBL" id="JAPFQL010000003">
    <property type="protein sequence ID" value="MDC5695849.1"/>
    <property type="molecule type" value="Genomic_DNA"/>
</dbReference>
<dbReference type="InterPro" id="IPR017941">
    <property type="entry name" value="Rieske_2Fe-2S"/>
</dbReference>
<keyword evidence="4" id="KW-0479">Metal-binding</keyword>
<feature type="region of interest" description="Disordered" evidence="9">
    <location>
        <begin position="114"/>
        <end position="141"/>
    </location>
</feature>
<organism evidence="12 13">
    <name type="scientific">Intrasporangium calvum</name>
    <dbReference type="NCBI Taxonomy" id="53358"/>
    <lineage>
        <taxon>Bacteria</taxon>
        <taxon>Bacillati</taxon>
        <taxon>Actinomycetota</taxon>
        <taxon>Actinomycetes</taxon>
        <taxon>Micrococcales</taxon>
        <taxon>Intrasporangiaceae</taxon>
        <taxon>Intrasporangium</taxon>
    </lineage>
</organism>
<dbReference type="PROSITE" id="PS51257">
    <property type="entry name" value="PROKAR_LIPOPROTEIN"/>
    <property type="match status" value="1"/>
</dbReference>
<comment type="caution">
    <text evidence="12">The sequence shown here is derived from an EMBL/GenBank/DDBJ whole genome shotgun (WGS) entry which is preliminary data.</text>
</comment>
<evidence type="ECO:0000256" key="9">
    <source>
        <dbReference type="SAM" id="MobiDB-lite"/>
    </source>
</evidence>
<keyword evidence="3" id="KW-0001">2Fe-2S</keyword>